<comment type="caution">
    <text evidence="1">The sequence shown here is derived from an EMBL/GenBank/DDBJ whole genome shotgun (WGS) entry which is preliminary data.</text>
</comment>
<keyword evidence="2" id="KW-1185">Reference proteome</keyword>
<reference evidence="2" key="1">
    <citation type="journal article" date="2019" name="Int. J. Syst. Evol. Microbiol.">
        <title>The Global Catalogue of Microorganisms (GCM) 10K type strain sequencing project: providing services to taxonomists for standard genome sequencing and annotation.</title>
        <authorList>
            <consortium name="The Broad Institute Genomics Platform"/>
            <consortium name="The Broad Institute Genome Sequencing Center for Infectious Disease"/>
            <person name="Wu L."/>
            <person name="Ma J."/>
        </authorList>
    </citation>
    <scope>NUCLEOTIDE SEQUENCE [LARGE SCALE GENOMIC DNA]</scope>
    <source>
        <strain evidence="2">JCM 17337</strain>
    </source>
</reference>
<dbReference type="RefSeq" id="WP_345140100.1">
    <property type="nucleotide sequence ID" value="NZ_BAABDU010000003.1"/>
</dbReference>
<name>A0ABP7GE40_9FLAO</name>
<proteinExistence type="predicted"/>
<accession>A0ABP7GE40</accession>
<protein>
    <recommendedName>
        <fullName evidence="3">Pentapeptide repeat protein</fullName>
    </recommendedName>
</protein>
<evidence type="ECO:0000313" key="2">
    <source>
        <dbReference type="Proteomes" id="UP001500748"/>
    </source>
</evidence>
<dbReference type="EMBL" id="BAABDU010000003">
    <property type="protein sequence ID" value="GAA3758397.1"/>
    <property type="molecule type" value="Genomic_DNA"/>
</dbReference>
<sequence length="233" mass="26799">MKTIENKKMFLPHDDGGNIFQNLSFNECIFDNCSLSLSKNIEMLSTIKNVTLSNCQAKSCIIGPSYLKNVLIDNLNTGDILLIWSALFDHVTLKGKIGNIKINNSGFDLYDKPEIQKKLDSLRQDFYSKTDWALDISEAKFLNFSCEGIPADIIKRDNKTQVVIKREKFNSIEMLDSNFQKEHSDLYFILQMFLRSQEEDIVLITPLGRDARYHKPIFDGLMKLRKMGIAEEN</sequence>
<dbReference type="Proteomes" id="UP001500748">
    <property type="component" value="Unassembled WGS sequence"/>
</dbReference>
<evidence type="ECO:0008006" key="3">
    <source>
        <dbReference type="Google" id="ProtNLM"/>
    </source>
</evidence>
<evidence type="ECO:0000313" key="1">
    <source>
        <dbReference type="EMBL" id="GAA3758397.1"/>
    </source>
</evidence>
<organism evidence="1 2">
    <name type="scientific">Flavobacterium ginsengiterrae</name>
    <dbReference type="NCBI Taxonomy" id="871695"/>
    <lineage>
        <taxon>Bacteria</taxon>
        <taxon>Pseudomonadati</taxon>
        <taxon>Bacteroidota</taxon>
        <taxon>Flavobacteriia</taxon>
        <taxon>Flavobacteriales</taxon>
        <taxon>Flavobacteriaceae</taxon>
        <taxon>Flavobacterium</taxon>
    </lineage>
</organism>
<gene>
    <name evidence="1" type="ORF">GCM10022423_06040</name>
</gene>